<dbReference type="GeneID" id="24438814"/>
<sequence>MSIIQNPDQNTAIKVEKIQISAIQNDIENTCHLPKRRIKAENKSYTNISQGCLTPTSPFYQKTPKTNQNQNYSHTIKRIFKTINQNKQEDLKLDSQFTRTCTNIKSLRRFNNFFQNKIEGQIRSSSYSNLNNLQQPSTPQTFKFKKNNQDYQGYYSQTIINNMPSQSQSNVGINSKDSNTSLEQNKEKQIPKEVNKVQLFKTYQQQLYSKRNSVGGGKINWMNFKYQNQRRSVNISIENGEQIQSKNIDTNNSTSVENQTNQECMSIQEQKPNQVLQSIKEHQTNQQNKIYQQQSKSNQESTSNITTNNSLSKQIMVDDIIKTPNSKDIHSTSLIFSSKNKGNNRSNNKIYHSNNNTFLGKYKQMNSNNIQNNKKISTFSDFSKLVNNSNKQLAAENAEQEHSQTPQSSKNFNLSNKIQSDKTNQYFYSPLKPSLNNFTSSLINMYSNYDNQNKKRQTLEYISPVNYNRIQEDSKRVSLVNAIEAQDLTAKNKAQSIKEEGYENQQQYANINQLTQADDDKQNTNQEQNQTISTVNKTIEKLNFKKAQIFQIKQEVKTKEIKVYDDTFKLQRRSSKGSDDFEFIQLPFYRKKIVVVPNSNQQFYSIKANKNEFNHNQQQQDYTKSKNLQLQHTQIPMDQFYKFGEYISSQQMNNQQNNVQFSSPINNNKNLHNLINFQSNLNDTQIEQLVQKQRQFQLQKGANILKLKEALKQSQNETIMGLISPENRYQTNLYSKKYEQYIQKKR</sequence>
<proteinExistence type="predicted"/>
<protein>
    <submittedName>
        <fullName evidence="2">Uncharacterized protein</fullName>
    </submittedName>
</protein>
<dbReference type="InParanoid" id="W7XGF2"/>
<evidence type="ECO:0000256" key="1">
    <source>
        <dbReference type="SAM" id="MobiDB-lite"/>
    </source>
</evidence>
<name>W7XGF2_TETTS</name>
<dbReference type="EMBL" id="GG662612">
    <property type="protein sequence ID" value="EWS73206.1"/>
    <property type="molecule type" value="Genomic_DNA"/>
</dbReference>
<feature type="region of interest" description="Disordered" evidence="1">
    <location>
        <begin position="393"/>
        <end position="414"/>
    </location>
</feature>
<dbReference type="KEGG" id="tet:TTHERM_000411799"/>
<evidence type="ECO:0000313" key="3">
    <source>
        <dbReference type="Proteomes" id="UP000009168"/>
    </source>
</evidence>
<feature type="compositionally biased region" description="Polar residues" evidence="1">
    <location>
        <begin position="166"/>
        <end position="183"/>
    </location>
</feature>
<dbReference type="AlphaFoldDB" id="W7XGF2"/>
<feature type="compositionally biased region" description="Low complexity" evidence="1">
    <location>
        <begin position="284"/>
        <end position="308"/>
    </location>
</feature>
<feature type="region of interest" description="Disordered" evidence="1">
    <location>
        <begin position="281"/>
        <end position="308"/>
    </location>
</feature>
<dbReference type="RefSeq" id="XP_012654282.1">
    <property type="nucleotide sequence ID" value="XM_012798828.1"/>
</dbReference>
<dbReference type="Proteomes" id="UP000009168">
    <property type="component" value="Unassembled WGS sequence"/>
</dbReference>
<gene>
    <name evidence="2" type="ORF">TTHERM_000411799</name>
</gene>
<accession>W7XGF2</accession>
<feature type="region of interest" description="Disordered" evidence="1">
    <location>
        <begin position="166"/>
        <end position="188"/>
    </location>
</feature>
<evidence type="ECO:0000313" key="2">
    <source>
        <dbReference type="EMBL" id="EWS73206.1"/>
    </source>
</evidence>
<reference evidence="3" key="1">
    <citation type="journal article" date="2006" name="PLoS Biol.">
        <title>Macronuclear genome sequence of the ciliate Tetrahymena thermophila, a model eukaryote.</title>
        <authorList>
            <person name="Eisen J.A."/>
            <person name="Coyne R.S."/>
            <person name="Wu M."/>
            <person name="Wu D."/>
            <person name="Thiagarajan M."/>
            <person name="Wortman J.R."/>
            <person name="Badger J.H."/>
            <person name="Ren Q."/>
            <person name="Amedeo P."/>
            <person name="Jones K.M."/>
            <person name="Tallon L.J."/>
            <person name="Delcher A.L."/>
            <person name="Salzberg S.L."/>
            <person name="Silva J.C."/>
            <person name="Haas B.J."/>
            <person name="Majoros W.H."/>
            <person name="Farzad M."/>
            <person name="Carlton J.M."/>
            <person name="Smith R.K. Jr."/>
            <person name="Garg J."/>
            <person name="Pearlman R.E."/>
            <person name="Karrer K.M."/>
            <person name="Sun L."/>
            <person name="Manning G."/>
            <person name="Elde N.C."/>
            <person name="Turkewitz A.P."/>
            <person name="Asai D.J."/>
            <person name="Wilkes D.E."/>
            <person name="Wang Y."/>
            <person name="Cai H."/>
            <person name="Collins K."/>
            <person name="Stewart B.A."/>
            <person name="Lee S.R."/>
            <person name="Wilamowska K."/>
            <person name="Weinberg Z."/>
            <person name="Ruzzo W.L."/>
            <person name="Wloga D."/>
            <person name="Gaertig J."/>
            <person name="Frankel J."/>
            <person name="Tsao C.-C."/>
            <person name="Gorovsky M.A."/>
            <person name="Keeling P.J."/>
            <person name="Waller R.F."/>
            <person name="Patron N.J."/>
            <person name="Cherry J.M."/>
            <person name="Stover N.A."/>
            <person name="Krieger C.J."/>
            <person name="del Toro C."/>
            <person name="Ryder H.F."/>
            <person name="Williamson S.C."/>
            <person name="Barbeau R.A."/>
            <person name="Hamilton E.P."/>
            <person name="Orias E."/>
        </authorList>
    </citation>
    <scope>NUCLEOTIDE SEQUENCE [LARGE SCALE GENOMIC DNA]</scope>
    <source>
        <strain evidence="3">SB210</strain>
    </source>
</reference>
<keyword evidence="3" id="KW-1185">Reference proteome</keyword>
<organism evidence="2 3">
    <name type="scientific">Tetrahymena thermophila (strain SB210)</name>
    <dbReference type="NCBI Taxonomy" id="312017"/>
    <lineage>
        <taxon>Eukaryota</taxon>
        <taxon>Sar</taxon>
        <taxon>Alveolata</taxon>
        <taxon>Ciliophora</taxon>
        <taxon>Intramacronucleata</taxon>
        <taxon>Oligohymenophorea</taxon>
        <taxon>Hymenostomatida</taxon>
        <taxon>Tetrahymenina</taxon>
        <taxon>Tetrahymenidae</taxon>
        <taxon>Tetrahymena</taxon>
    </lineage>
</organism>
<feature type="compositionally biased region" description="Polar residues" evidence="1">
    <location>
        <begin position="403"/>
        <end position="414"/>
    </location>
</feature>